<reference evidence="2 3" key="1">
    <citation type="submission" date="2023-07" db="EMBL/GenBank/DDBJ databases">
        <title>Sequencing the genomes of 1000 actinobacteria strains.</title>
        <authorList>
            <person name="Klenk H.-P."/>
        </authorList>
    </citation>
    <scope>NUCLEOTIDE SEQUENCE [LARGE SCALE GENOMIC DNA]</scope>
    <source>
        <strain evidence="2 3">DSM 44388</strain>
    </source>
</reference>
<feature type="region of interest" description="Disordered" evidence="1">
    <location>
        <begin position="28"/>
        <end position="75"/>
    </location>
</feature>
<sequence>MFVELLALAPGAFLLLACGFGKVVAGRGRDPQRDTEPLGAAGRGTQSAGTGGRGTETARTGGRGTETAGAGEPARIASVTDDLVADLPLVAPERAGYGDAGRLLVQAALDRRARNRAGSTATGLPEPRKGRIHAA</sequence>
<organism evidence="2 3">
    <name type="scientific">Kineosporia succinea</name>
    <dbReference type="NCBI Taxonomy" id="84632"/>
    <lineage>
        <taxon>Bacteria</taxon>
        <taxon>Bacillati</taxon>
        <taxon>Actinomycetota</taxon>
        <taxon>Actinomycetes</taxon>
        <taxon>Kineosporiales</taxon>
        <taxon>Kineosporiaceae</taxon>
        <taxon>Kineosporia</taxon>
    </lineage>
</organism>
<name>A0ABT9P7M0_9ACTN</name>
<evidence type="ECO:0008006" key="4">
    <source>
        <dbReference type="Google" id="ProtNLM"/>
    </source>
</evidence>
<dbReference type="EMBL" id="JAUSQZ010000001">
    <property type="protein sequence ID" value="MDP9828668.1"/>
    <property type="molecule type" value="Genomic_DNA"/>
</dbReference>
<dbReference type="Proteomes" id="UP001235712">
    <property type="component" value="Unassembled WGS sequence"/>
</dbReference>
<evidence type="ECO:0000313" key="3">
    <source>
        <dbReference type="Proteomes" id="UP001235712"/>
    </source>
</evidence>
<feature type="region of interest" description="Disordered" evidence="1">
    <location>
        <begin position="111"/>
        <end position="135"/>
    </location>
</feature>
<dbReference type="RefSeq" id="WP_307246081.1">
    <property type="nucleotide sequence ID" value="NZ_JAUSQZ010000001.1"/>
</dbReference>
<comment type="caution">
    <text evidence="2">The sequence shown here is derived from an EMBL/GenBank/DDBJ whole genome shotgun (WGS) entry which is preliminary data.</text>
</comment>
<feature type="compositionally biased region" description="Low complexity" evidence="1">
    <location>
        <begin position="55"/>
        <end position="72"/>
    </location>
</feature>
<keyword evidence="3" id="KW-1185">Reference proteome</keyword>
<proteinExistence type="predicted"/>
<protein>
    <recommendedName>
        <fullName evidence="4">Lipoprotein</fullName>
    </recommendedName>
</protein>
<evidence type="ECO:0000256" key="1">
    <source>
        <dbReference type="SAM" id="MobiDB-lite"/>
    </source>
</evidence>
<evidence type="ECO:0000313" key="2">
    <source>
        <dbReference type="EMBL" id="MDP9828668.1"/>
    </source>
</evidence>
<accession>A0ABT9P7M0</accession>
<gene>
    <name evidence="2" type="ORF">J2S57_004417</name>
</gene>